<keyword evidence="2" id="KW-0813">Transport</keyword>
<evidence type="ECO:0000256" key="5">
    <source>
        <dbReference type="ARBA" id="ARBA00023136"/>
    </source>
</evidence>
<dbReference type="AlphaFoldDB" id="A0A9P4U1L9"/>
<feature type="region of interest" description="Disordered" evidence="6">
    <location>
        <begin position="82"/>
        <end position="104"/>
    </location>
</feature>
<evidence type="ECO:0000256" key="3">
    <source>
        <dbReference type="ARBA" id="ARBA00022692"/>
    </source>
</evidence>
<keyword evidence="9" id="KW-1185">Reference proteome</keyword>
<accession>A0A9P4U1L9</accession>
<keyword evidence="5 7" id="KW-0472">Membrane</keyword>
<feature type="compositionally biased region" description="Polar residues" evidence="6">
    <location>
        <begin position="82"/>
        <end position="101"/>
    </location>
</feature>
<dbReference type="PANTHER" id="PTHR23502:SF51">
    <property type="entry name" value="QUINIDINE RESISTANCE PROTEIN 1-RELATED"/>
    <property type="match status" value="1"/>
</dbReference>
<dbReference type="InterPro" id="IPR011701">
    <property type="entry name" value="MFS"/>
</dbReference>
<comment type="caution">
    <text evidence="8">The sequence shown here is derived from an EMBL/GenBank/DDBJ whole genome shotgun (WGS) entry which is preliminary data.</text>
</comment>
<feature type="transmembrane region" description="Helical" evidence="7">
    <location>
        <begin position="227"/>
        <end position="248"/>
    </location>
</feature>
<dbReference type="OrthoDB" id="2441642at2759"/>
<evidence type="ECO:0000256" key="6">
    <source>
        <dbReference type="SAM" id="MobiDB-lite"/>
    </source>
</evidence>
<comment type="subcellular location">
    <subcellularLocation>
        <location evidence="1">Membrane</location>
        <topology evidence="1">Multi-pass membrane protein</topology>
    </subcellularLocation>
</comment>
<dbReference type="Pfam" id="PF07690">
    <property type="entry name" value="MFS_1"/>
    <property type="match status" value="1"/>
</dbReference>
<evidence type="ECO:0000256" key="4">
    <source>
        <dbReference type="ARBA" id="ARBA00022989"/>
    </source>
</evidence>
<dbReference type="SUPFAM" id="SSF103473">
    <property type="entry name" value="MFS general substrate transporter"/>
    <property type="match status" value="1"/>
</dbReference>
<protein>
    <recommendedName>
        <fullName evidence="10">Major facilitator superfamily (MFS) profile domain-containing protein</fullName>
    </recommendedName>
</protein>
<proteinExistence type="predicted"/>
<dbReference type="Proteomes" id="UP000800235">
    <property type="component" value="Unassembled WGS sequence"/>
</dbReference>
<dbReference type="Gene3D" id="1.20.1250.20">
    <property type="entry name" value="MFS general substrate transporter like domains"/>
    <property type="match status" value="1"/>
</dbReference>
<evidence type="ECO:0000256" key="2">
    <source>
        <dbReference type="ARBA" id="ARBA00022448"/>
    </source>
</evidence>
<organism evidence="8 9">
    <name type="scientific">Tothia fuscella</name>
    <dbReference type="NCBI Taxonomy" id="1048955"/>
    <lineage>
        <taxon>Eukaryota</taxon>
        <taxon>Fungi</taxon>
        <taxon>Dikarya</taxon>
        <taxon>Ascomycota</taxon>
        <taxon>Pezizomycotina</taxon>
        <taxon>Dothideomycetes</taxon>
        <taxon>Pleosporomycetidae</taxon>
        <taxon>Venturiales</taxon>
        <taxon>Cylindrosympodiaceae</taxon>
        <taxon>Tothia</taxon>
    </lineage>
</organism>
<evidence type="ECO:0000313" key="8">
    <source>
        <dbReference type="EMBL" id="KAF2433626.1"/>
    </source>
</evidence>
<dbReference type="InterPro" id="IPR036259">
    <property type="entry name" value="MFS_trans_sf"/>
</dbReference>
<evidence type="ECO:0000256" key="1">
    <source>
        <dbReference type="ARBA" id="ARBA00004141"/>
    </source>
</evidence>
<keyword evidence="3 7" id="KW-0812">Transmembrane</keyword>
<evidence type="ECO:0008006" key="10">
    <source>
        <dbReference type="Google" id="ProtNLM"/>
    </source>
</evidence>
<feature type="transmembrane region" description="Helical" evidence="7">
    <location>
        <begin position="23"/>
        <end position="43"/>
    </location>
</feature>
<evidence type="ECO:0000256" key="7">
    <source>
        <dbReference type="SAM" id="Phobius"/>
    </source>
</evidence>
<dbReference type="PANTHER" id="PTHR23502">
    <property type="entry name" value="MAJOR FACILITATOR SUPERFAMILY"/>
    <property type="match status" value="1"/>
</dbReference>
<feature type="transmembrane region" description="Helical" evidence="7">
    <location>
        <begin position="197"/>
        <end position="215"/>
    </location>
</feature>
<dbReference type="GO" id="GO:0022857">
    <property type="term" value="F:transmembrane transporter activity"/>
    <property type="evidence" value="ECO:0007669"/>
    <property type="project" value="InterPro"/>
</dbReference>
<dbReference type="GO" id="GO:0005886">
    <property type="term" value="C:plasma membrane"/>
    <property type="evidence" value="ECO:0007669"/>
    <property type="project" value="TreeGrafter"/>
</dbReference>
<name>A0A9P4U1L9_9PEZI</name>
<dbReference type="EMBL" id="MU007020">
    <property type="protein sequence ID" value="KAF2433626.1"/>
    <property type="molecule type" value="Genomic_DNA"/>
</dbReference>
<gene>
    <name evidence="8" type="ORF">EJ08DRAFT_731584</name>
</gene>
<keyword evidence="4 7" id="KW-1133">Transmembrane helix</keyword>
<sequence length="378" mass="41530">MAGPTVGPVLGGLLAQLLGWRRIFWFLAISAGVFHIPFLVFFLETARQVVGDGSIPPQNWNLSSPNYLAMKRARSATIANINPSQTSNTTRDSQRGAQATLAQKRKFRRPNPLSTFRVIAEKDAGLHTFYNGIGFTAFYDVAASTTYLLSPNLRFQRPANRTLLHTLRTAKHGSKIDRKRGNIPTGAFPLEKARSEVVAAMVVIGALPVLAYDWIMQAETHLSAPLILQFTMGVALNGGFQAMSVVLVDMYPQSPSAATAANNVVKMLDGCYGTGIIIIMIERIGWGWYGPGWRDERALREKEKKARFKETTIPAPYDSIHKEPIQNNILDSLVDMIPACQVQLAGGRGSIPRRGVTVMSFQCFWLTVSGSNGLHSGR</sequence>
<reference evidence="8" key="1">
    <citation type="journal article" date="2020" name="Stud. Mycol.">
        <title>101 Dothideomycetes genomes: a test case for predicting lifestyles and emergence of pathogens.</title>
        <authorList>
            <person name="Haridas S."/>
            <person name="Albert R."/>
            <person name="Binder M."/>
            <person name="Bloem J."/>
            <person name="Labutti K."/>
            <person name="Salamov A."/>
            <person name="Andreopoulos B."/>
            <person name="Baker S."/>
            <person name="Barry K."/>
            <person name="Bills G."/>
            <person name="Bluhm B."/>
            <person name="Cannon C."/>
            <person name="Castanera R."/>
            <person name="Culley D."/>
            <person name="Daum C."/>
            <person name="Ezra D."/>
            <person name="Gonzalez J."/>
            <person name="Henrissat B."/>
            <person name="Kuo A."/>
            <person name="Liang C."/>
            <person name="Lipzen A."/>
            <person name="Lutzoni F."/>
            <person name="Magnuson J."/>
            <person name="Mondo S."/>
            <person name="Nolan M."/>
            <person name="Ohm R."/>
            <person name="Pangilinan J."/>
            <person name="Park H.-J."/>
            <person name="Ramirez L."/>
            <person name="Alfaro M."/>
            <person name="Sun H."/>
            <person name="Tritt A."/>
            <person name="Yoshinaga Y."/>
            <person name="Zwiers L.-H."/>
            <person name="Turgeon B."/>
            <person name="Goodwin S."/>
            <person name="Spatafora J."/>
            <person name="Crous P."/>
            <person name="Grigoriev I."/>
        </authorList>
    </citation>
    <scope>NUCLEOTIDE SEQUENCE</scope>
    <source>
        <strain evidence="8">CBS 130266</strain>
    </source>
</reference>
<evidence type="ECO:0000313" key="9">
    <source>
        <dbReference type="Proteomes" id="UP000800235"/>
    </source>
</evidence>